<name>A0ABR7G7G4_9FIRM</name>
<comment type="subunit">
    <text evidence="3">Homodimer.</text>
</comment>
<keyword evidence="3 4" id="KW-0346">Stress response</keyword>
<evidence type="ECO:0000313" key="8">
    <source>
        <dbReference type="Proteomes" id="UP000631576"/>
    </source>
</evidence>
<dbReference type="EMBL" id="JACOPE010000001">
    <property type="protein sequence ID" value="MBC5683381.1"/>
    <property type="molecule type" value="Genomic_DNA"/>
</dbReference>
<dbReference type="PANTHER" id="PTHR21237">
    <property type="entry name" value="GRPE PROTEIN"/>
    <property type="match status" value="1"/>
</dbReference>
<accession>A0ABR7G7G4</accession>
<reference evidence="7 8" key="1">
    <citation type="submission" date="2020-08" db="EMBL/GenBank/DDBJ databases">
        <title>Genome public.</title>
        <authorList>
            <person name="Liu C."/>
            <person name="Sun Q."/>
        </authorList>
    </citation>
    <scope>NUCLEOTIDE SEQUENCE [LARGE SCALE GENOMIC DNA]</scope>
    <source>
        <strain evidence="7 8">NSJ-13</strain>
    </source>
</reference>
<comment type="similarity">
    <text evidence="1 3 5">Belongs to the GrpE family.</text>
</comment>
<dbReference type="NCBIfam" id="NF010738">
    <property type="entry name" value="PRK14140.1"/>
    <property type="match status" value="1"/>
</dbReference>
<keyword evidence="8" id="KW-1185">Reference proteome</keyword>
<sequence>MSQEDMVKEAVEEAKAKATQTVEEESEEVTEEAVEADGSEEEILEDEALEETEKSEKKLFGKKNKKDKKDEKIEELTDRLTRQMAEFDNFRKRTDKEKKQMYEIGAKDIIDKILPVVDNFERGLAAVPEEEKSHPFMEGMDKIYKQLMTTLGEAGVKPIEAVGQEFNPDFHNAVMHVEDEEVGENIVVEEFQKGYTYRDSVVRHSMVKVAN</sequence>
<feature type="region of interest" description="Disordered" evidence="6">
    <location>
        <begin position="1"/>
        <end position="74"/>
    </location>
</feature>
<keyword evidence="2 3" id="KW-0143">Chaperone</keyword>
<evidence type="ECO:0000256" key="3">
    <source>
        <dbReference type="HAMAP-Rule" id="MF_01151"/>
    </source>
</evidence>
<dbReference type="SUPFAM" id="SSF51064">
    <property type="entry name" value="Head domain of nucleotide exchange factor GrpE"/>
    <property type="match status" value="1"/>
</dbReference>
<dbReference type="InterPro" id="IPR013805">
    <property type="entry name" value="GrpE_CC"/>
</dbReference>
<dbReference type="Gene3D" id="2.30.22.10">
    <property type="entry name" value="Head domain of nucleotide exchange factor GrpE"/>
    <property type="match status" value="1"/>
</dbReference>
<dbReference type="PROSITE" id="PS01071">
    <property type="entry name" value="GRPE"/>
    <property type="match status" value="1"/>
</dbReference>
<feature type="compositionally biased region" description="Basic and acidic residues" evidence="6">
    <location>
        <begin position="1"/>
        <end position="16"/>
    </location>
</feature>
<dbReference type="PRINTS" id="PR00773">
    <property type="entry name" value="GRPEPROTEIN"/>
</dbReference>
<evidence type="ECO:0000313" key="7">
    <source>
        <dbReference type="EMBL" id="MBC5683381.1"/>
    </source>
</evidence>
<feature type="compositionally biased region" description="Acidic residues" evidence="6">
    <location>
        <begin position="22"/>
        <end position="50"/>
    </location>
</feature>
<evidence type="ECO:0000256" key="1">
    <source>
        <dbReference type="ARBA" id="ARBA00009054"/>
    </source>
</evidence>
<comment type="function">
    <text evidence="3 4">Participates actively in the response to hyperosmotic and heat shock by preventing the aggregation of stress-denatured proteins, in association with DnaK and GrpE. It is the nucleotide exchange factor for DnaK and may function as a thermosensor. Unfolded proteins bind initially to DnaJ; upon interaction with the DnaJ-bound protein, DnaK hydrolyzes its bound ATP, resulting in the formation of a stable complex. GrpE releases ADP from DnaK; ATP binding to DnaK triggers the release of the substrate protein, thus completing the reaction cycle. Several rounds of ATP-dependent interactions between DnaJ, DnaK and GrpE are required for fully efficient folding.</text>
</comment>
<dbReference type="SUPFAM" id="SSF58014">
    <property type="entry name" value="Coiled-coil domain of nucleotide exchange factor GrpE"/>
    <property type="match status" value="1"/>
</dbReference>
<dbReference type="PANTHER" id="PTHR21237:SF23">
    <property type="entry name" value="GRPE PROTEIN HOMOLOG, MITOCHONDRIAL"/>
    <property type="match status" value="1"/>
</dbReference>
<keyword evidence="3" id="KW-0963">Cytoplasm</keyword>
<dbReference type="Pfam" id="PF01025">
    <property type="entry name" value="GrpE"/>
    <property type="match status" value="1"/>
</dbReference>
<comment type="caution">
    <text evidence="7">The sequence shown here is derived from an EMBL/GenBank/DDBJ whole genome shotgun (WGS) entry which is preliminary data.</text>
</comment>
<comment type="subcellular location">
    <subcellularLocation>
        <location evidence="3">Cytoplasm</location>
    </subcellularLocation>
</comment>
<organism evidence="7 8">
    <name type="scientific">Ruminococcus hominis</name>
    <dbReference type="NCBI Taxonomy" id="2763065"/>
    <lineage>
        <taxon>Bacteria</taxon>
        <taxon>Bacillati</taxon>
        <taxon>Bacillota</taxon>
        <taxon>Clostridia</taxon>
        <taxon>Eubacteriales</taxon>
        <taxon>Oscillospiraceae</taxon>
        <taxon>Ruminococcus</taxon>
    </lineage>
</organism>
<evidence type="ECO:0000256" key="2">
    <source>
        <dbReference type="ARBA" id="ARBA00023186"/>
    </source>
</evidence>
<gene>
    <name evidence="3 7" type="primary">grpE</name>
    <name evidence="7" type="ORF">H8S40_07340</name>
</gene>
<evidence type="ECO:0000256" key="4">
    <source>
        <dbReference type="RuleBase" id="RU000639"/>
    </source>
</evidence>
<dbReference type="RefSeq" id="WP_118723619.1">
    <property type="nucleotide sequence ID" value="NZ_JACOPE010000001.1"/>
</dbReference>
<dbReference type="HAMAP" id="MF_01151">
    <property type="entry name" value="GrpE"/>
    <property type="match status" value="1"/>
</dbReference>
<dbReference type="Proteomes" id="UP000631576">
    <property type="component" value="Unassembled WGS sequence"/>
</dbReference>
<proteinExistence type="inferred from homology"/>
<dbReference type="InterPro" id="IPR009012">
    <property type="entry name" value="GrpE_head"/>
</dbReference>
<dbReference type="InterPro" id="IPR000740">
    <property type="entry name" value="GrpE"/>
</dbReference>
<evidence type="ECO:0000256" key="6">
    <source>
        <dbReference type="SAM" id="MobiDB-lite"/>
    </source>
</evidence>
<dbReference type="Gene3D" id="3.90.20.20">
    <property type="match status" value="1"/>
</dbReference>
<evidence type="ECO:0000256" key="5">
    <source>
        <dbReference type="RuleBase" id="RU004478"/>
    </source>
</evidence>
<protein>
    <recommendedName>
        <fullName evidence="3 4">Protein GrpE</fullName>
    </recommendedName>
    <alternativeName>
        <fullName evidence="3">HSP-70 cofactor</fullName>
    </alternativeName>
</protein>
<dbReference type="CDD" id="cd00446">
    <property type="entry name" value="GrpE"/>
    <property type="match status" value="1"/>
</dbReference>